<evidence type="ECO:0000259" key="4">
    <source>
        <dbReference type="Pfam" id="PF09972"/>
    </source>
</evidence>
<evidence type="ECO:0000313" key="6">
    <source>
        <dbReference type="EMBL" id="GLQ23830.1"/>
    </source>
</evidence>
<reference evidence="6" key="2">
    <citation type="submission" date="2023-01" db="EMBL/GenBank/DDBJ databases">
        <title>Draft genome sequence of Algimonas ampicilliniresistens strain NBRC 108219.</title>
        <authorList>
            <person name="Sun Q."/>
            <person name="Mori K."/>
        </authorList>
    </citation>
    <scope>NUCLEOTIDE SEQUENCE</scope>
    <source>
        <strain evidence="6">NBRC 108219</strain>
    </source>
</reference>
<feature type="transmembrane region" description="Helical" evidence="2">
    <location>
        <begin position="406"/>
        <end position="425"/>
    </location>
</feature>
<gene>
    <name evidence="6" type="ORF">GCM10007853_17040</name>
</gene>
<feature type="region of interest" description="Disordered" evidence="1">
    <location>
        <begin position="540"/>
        <end position="570"/>
    </location>
</feature>
<keyword evidence="2" id="KW-1133">Transmembrane helix</keyword>
<evidence type="ECO:0000256" key="3">
    <source>
        <dbReference type="SAM" id="SignalP"/>
    </source>
</evidence>
<evidence type="ECO:0000256" key="2">
    <source>
        <dbReference type="SAM" id="Phobius"/>
    </source>
</evidence>
<dbReference type="Pfam" id="PF20990">
    <property type="entry name" value="DUF2207_C"/>
    <property type="match status" value="1"/>
</dbReference>
<dbReference type="RefSeq" id="WP_284389651.1">
    <property type="nucleotide sequence ID" value="NZ_BSNK01000002.1"/>
</dbReference>
<feature type="domain" description="Predicted membrane protein YciQ-like C-terminal" evidence="5">
    <location>
        <begin position="267"/>
        <end position="492"/>
    </location>
</feature>
<name>A0ABQ5V9U7_9PROT</name>
<evidence type="ECO:0000259" key="5">
    <source>
        <dbReference type="Pfam" id="PF20990"/>
    </source>
</evidence>
<evidence type="ECO:0000313" key="7">
    <source>
        <dbReference type="Proteomes" id="UP001161391"/>
    </source>
</evidence>
<evidence type="ECO:0000256" key="1">
    <source>
        <dbReference type="SAM" id="MobiDB-lite"/>
    </source>
</evidence>
<dbReference type="Pfam" id="PF09972">
    <property type="entry name" value="DUF2207"/>
    <property type="match status" value="1"/>
</dbReference>
<feature type="signal peptide" evidence="3">
    <location>
        <begin position="1"/>
        <end position="19"/>
    </location>
</feature>
<comment type="caution">
    <text evidence="6">The sequence shown here is derived from an EMBL/GenBank/DDBJ whole genome shotgun (WGS) entry which is preliminary data.</text>
</comment>
<accession>A0ABQ5V9U7</accession>
<feature type="compositionally biased region" description="Gly residues" evidence="1">
    <location>
        <begin position="548"/>
        <end position="570"/>
    </location>
</feature>
<keyword evidence="2" id="KW-0812">Transmembrane</keyword>
<reference evidence="6" key="1">
    <citation type="journal article" date="2014" name="Int. J. Syst. Evol. Microbiol.">
        <title>Complete genome of a new Firmicutes species belonging to the dominant human colonic microbiota ('Ruminococcus bicirculans') reveals two chromosomes and a selective capacity to utilize plant glucans.</title>
        <authorList>
            <consortium name="NISC Comparative Sequencing Program"/>
            <person name="Wegmann U."/>
            <person name="Louis P."/>
            <person name="Goesmann A."/>
            <person name="Henrissat B."/>
            <person name="Duncan S.H."/>
            <person name="Flint H.J."/>
        </authorList>
    </citation>
    <scope>NUCLEOTIDE SEQUENCE</scope>
    <source>
        <strain evidence="6">NBRC 108219</strain>
    </source>
</reference>
<feature type="chain" id="PRO_5047284935" description="DUF2207 domain-containing protein" evidence="3">
    <location>
        <begin position="20"/>
        <end position="570"/>
    </location>
</feature>
<dbReference type="Proteomes" id="UP001161391">
    <property type="component" value="Unassembled WGS sequence"/>
</dbReference>
<dbReference type="EMBL" id="BSNK01000002">
    <property type="protein sequence ID" value="GLQ23830.1"/>
    <property type="molecule type" value="Genomic_DNA"/>
</dbReference>
<keyword evidence="2" id="KW-0472">Membrane</keyword>
<proteinExistence type="predicted"/>
<dbReference type="InterPro" id="IPR048389">
    <property type="entry name" value="YciQ-like_C"/>
</dbReference>
<dbReference type="InterPro" id="IPR018702">
    <property type="entry name" value="DUF2207"/>
</dbReference>
<feature type="domain" description="DUF2207" evidence="4">
    <location>
        <begin position="22"/>
        <end position="208"/>
    </location>
</feature>
<sequence length="570" mass="62050">MRFLFGLCLSLIWATLCFAQERITNYDVDIQVETSGDIVITETIDVVSEGDQIRRGIFRELPTRYTFMGVTQDYDYDLIDVTRDREPDAVTRLSQGNAITWRIGRAEVFLDNGPHQYVIRYRVGDAVYRHDDRDELYWNATGTYWDFPIENARTTVRFPSGADVTDTYAYTGGRNSRASDATIDIRGDMVTFKTLQALPRKTGMTISASIAPGVIAPMSAARKAELNWIRYGAMIMLGAGGLALLLYYWSIWNRIGRDPQKPPVFARYAPPEGYSPAAVHYIHHKGLKGMDALSALLMQLGGQGILDIKADKKVTTIWQRQSPVEGADAQTLISELMNGRNGKLILDGETDTKFYKAVSTFHKTLAKRYGAKYHKYNIGWAALGIVASVVLAVVVLAAPVAKSNMVVLGLFAAIVGMNGLFLFLLPAPTKRGAEVSAEIDGFKLYLETAEEDRINMADPVSGRAPAMTVELYERFLPYAMALGVEKPWTKQFETSLPREAAEYRPSYATGNAFRSGKGPVDFSKTMTKTLTAGVAAAAPVSQSSGSGFSSGSGGGGFSGGGGGGGGGGGW</sequence>
<keyword evidence="3" id="KW-0732">Signal</keyword>
<evidence type="ECO:0008006" key="8">
    <source>
        <dbReference type="Google" id="ProtNLM"/>
    </source>
</evidence>
<feature type="transmembrane region" description="Helical" evidence="2">
    <location>
        <begin position="228"/>
        <end position="249"/>
    </location>
</feature>
<protein>
    <recommendedName>
        <fullName evidence="8">DUF2207 domain-containing protein</fullName>
    </recommendedName>
</protein>
<organism evidence="6 7">
    <name type="scientific">Algimonas ampicilliniresistens</name>
    <dbReference type="NCBI Taxonomy" id="1298735"/>
    <lineage>
        <taxon>Bacteria</taxon>
        <taxon>Pseudomonadati</taxon>
        <taxon>Pseudomonadota</taxon>
        <taxon>Alphaproteobacteria</taxon>
        <taxon>Maricaulales</taxon>
        <taxon>Robiginitomaculaceae</taxon>
        <taxon>Algimonas</taxon>
    </lineage>
</organism>
<keyword evidence="7" id="KW-1185">Reference proteome</keyword>
<feature type="transmembrane region" description="Helical" evidence="2">
    <location>
        <begin position="378"/>
        <end position="400"/>
    </location>
</feature>